<reference evidence="2" key="1">
    <citation type="submission" date="2015-03" db="EMBL/GenBank/DDBJ databases">
        <authorList>
            <person name="Wibberg D."/>
        </authorList>
    </citation>
    <scope>NUCLEOTIDE SEQUENCE [LARGE SCALE GENOMIC DNA]</scope>
</reference>
<dbReference type="AlphaFoldDB" id="A0A0E4CUM4"/>
<proteinExistence type="predicted"/>
<evidence type="ECO:0000313" key="1">
    <source>
        <dbReference type="EMBL" id="CQR52429.1"/>
    </source>
</evidence>
<dbReference type="RefSeq" id="WP_020433820.1">
    <property type="nucleotide sequence ID" value="NZ_AGBD01001774.1"/>
</dbReference>
<dbReference type="PATRIC" id="fig|1073571.4.peg.859"/>
<accession>A0A0E4CUM4</accession>
<name>A0A0E4CUM4_9BACL</name>
<organism evidence="1 2">
    <name type="scientific">Paenibacillus riograndensis SBR5</name>
    <dbReference type="NCBI Taxonomy" id="1073571"/>
    <lineage>
        <taxon>Bacteria</taxon>
        <taxon>Bacillati</taxon>
        <taxon>Bacillota</taxon>
        <taxon>Bacilli</taxon>
        <taxon>Bacillales</taxon>
        <taxon>Paenibacillaceae</taxon>
        <taxon>Paenibacillus</taxon>
        <taxon>Paenibacillus sonchi group</taxon>
    </lineage>
</organism>
<dbReference type="KEGG" id="pri:PRIO_0823"/>
<dbReference type="EMBL" id="LN831776">
    <property type="protein sequence ID" value="CQR52429.1"/>
    <property type="molecule type" value="Genomic_DNA"/>
</dbReference>
<dbReference type="HOGENOM" id="CLU_130997_0_0_9"/>
<evidence type="ECO:0000313" key="2">
    <source>
        <dbReference type="Proteomes" id="UP000033163"/>
    </source>
</evidence>
<sequence length="182" mass="20007">MGLNYQKLDQKVRAYMLDELKIDIEAATVYISERLNSIGKASYIDFLRDAMESGNDTTLASVIRNGHLNAKESRRTKNGVTLVSVPVTAADTLSEGEFNRYYIRALCREVIEEEQGQLVVYRAKAVSSPRIESEMKIGTIVDARSLLRDLRSNIGVDTALGLPAGPNSGLSVRIVGVEEITA</sequence>
<gene>
    <name evidence="1" type="ORF">PRIO_0823</name>
</gene>
<dbReference type="Proteomes" id="UP000033163">
    <property type="component" value="Chromosome I"/>
</dbReference>
<protein>
    <submittedName>
        <fullName evidence="1">Uncharacterized protein</fullName>
    </submittedName>
</protein>